<evidence type="ECO:0000313" key="2">
    <source>
        <dbReference type="Proteomes" id="UP001247805"/>
    </source>
</evidence>
<dbReference type="RefSeq" id="WP_316024348.1">
    <property type="nucleotide sequence ID" value="NZ_JAWDIO010000001.1"/>
</dbReference>
<dbReference type="EMBL" id="JAWDIO010000001">
    <property type="protein sequence ID" value="MDU0352639.1"/>
    <property type="molecule type" value="Genomic_DNA"/>
</dbReference>
<proteinExistence type="predicted"/>
<dbReference type="Proteomes" id="UP001247805">
    <property type="component" value="Unassembled WGS sequence"/>
</dbReference>
<comment type="caution">
    <text evidence="1">The sequence shown here is derived from an EMBL/GenBank/DDBJ whole genome shotgun (WGS) entry which is preliminary data.</text>
</comment>
<accession>A0ABU3SRK0</accession>
<name>A0ABU3SRK0_9ALTE</name>
<evidence type="ECO:0000313" key="1">
    <source>
        <dbReference type="EMBL" id="MDU0352639.1"/>
    </source>
</evidence>
<sequence length="45" mass="5001">MSAYDEELIQGAWLSLGNLGRFKALGTHIPKDTSAAAFMLQRYID</sequence>
<organism evidence="1 2">
    <name type="scientific">Paraglaciecola aquimarina</name>
    <dbReference type="NCBI Taxonomy" id="1235557"/>
    <lineage>
        <taxon>Bacteria</taxon>
        <taxon>Pseudomonadati</taxon>
        <taxon>Pseudomonadota</taxon>
        <taxon>Gammaproteobacteria</taxon>
        <taxon>Alteromonadales</taxon>
        <taxon>Alteromonadaceae</taxon>
        <taxon>Paraglaciecola</taxon>
    </lineage>
</organism>
<gene>
    <name evidence="1" type="ORF">RS130_00745</name>
</gene>
<keyword evidence="2" id="KW-1185">Reference proteome</keyword>
<reference evidence="1 2" key="1">
    <citation type="submission" date="2023-10" db="EMBL/GenBank/DDBJ databases">
        <title>Glaciecola aquimarina strain GGW-M5 nov., isolated from a coastal seawater.</title>
        <authorList>
            <person name="Bayburt H."/>
            <person name="Kim J.M."/>
            <person name="Choi B.J."/>
            <person name="Jeon C.O."/>
        </authorList>
    </citation>
    <scope>NUCLEOTIDE SEQUENCE [LARGE SCALE GENOMIC DNA]</scope>
    <source>
        <strain evidence="1 2">KCTC 32108</strain>
    </source>
</reference>
<protein>
    <submittedName>
        <fullName evidence="1">Uncharacterized protein</fullName>
    </submittedName>
</protein>